<evidence type="ECO:0000313" key="3">
    <source>
        <dbReference type="EMBL" id="ORY82654.1"/>
    </source>
</evidence>
<dbReference type="GO" id="GO:0045820">
    <property type="term" value="P:negative regulation of glycolytic process"/>
    <property type="evidence" value="ECO:0007669"/>
    <property type="project" value="TreeGrafter"/>
</dbReference>
<feature type="binding site" evidence="2">
    <location>
        <begin position="7"/>
        <end position="14"/>
    </location>
    <ligand>
        <name>substrate</name>
    </ligand>
</feature>
<dbReference type="STRING" id="56484.A0A1Y2FGX3"/>
<dbReference type="RefSeq" id="XP_040725525.1">
    <property type="nucleotide sequence ID" value="XM_040871214.1"/>
</dbReference>
<dbReference type="InterPro" id="IPR013078">
    <property type="entry name" value="His_Pase_superF_clade-1"/>
</dbReference>
<dbReference type="PROSITE" id="PS00175">
    <property type="entry name" value="PG_MUTASE"/>
    <property type="match status" value="1"/>
</dbReference>
<dbReference type="GO" id="GO:0004331">
    <property type="term" value="F:fructose-2,6-bisphosphate 2-phosphatase activity"/>
    <property type="evidence" value="ECO:0007669"/>
    <property type="project" value="TreeGrafter"/>
</dbReference>
<dbReference type="InterPro" id="IPR001345">
    <property type="entry name" value="PG/BPGM_mutase_AS"/>
</dbReference>
<sequence length="265" mass="29153">MRILLIRHGESTGNRDHLWAGITDHELTAHGFLQAQRLAEHLRGKLAHCQLSIHCSDLTRARRTAQAIADVLTDGKLCVDKLLREQDLGWREGLTFKNGDRKDPVNACKVHTHPGETKDDMNVRAADFIQSISPLSYSQDKVIVIVSHGLFLLRLYSELCASLCIQNAPSAMWSNTGVTTLQINKACSGSVMMVNVTEHLQGLKRTRGVGSAAYDAKQQKVSSFFSPKRTKRETPATTKDMDELDVRTAIDAIDAACASSGSRDG</sequence>
<dbReference type="InterPro" id="IPR029033">
    <property type="entry name" value="His_PPase_superfam"/>
</dbReference>
<reference evidence="3 4" key="1">
    <citation type="submission" date="2016-07" db="EMBL/GenBank/DDBJ databases">
        <title>Pervasive Adenine N6-methylation of Active Genes in Fungi.</title>
        <authorList>
            <consortium name="DOE Joint Genome Institute"/>
            <person name="Mondo S.J."/>
            <person name="Dannebaum R.O."/>
            <person name="Kuo R.C."/>
            <person name="Labutti K."/>
            <person name="Haridas S."/>
            <person name="Kuo A."/>
            <person name="Salamov A."/>
            <person name="Ahrendt S.R."/>
            <person name="Lipzen A."/>
            <person name="Sullivan W."/>
            <person name="Andreopoulos W.B."/>
            <person name="Clum A."/>
            <person name="Lindquist E."/>
            <person name="Daum C."/>
            <person name="Ramamoorthy G.K."/>
            <person name="Gryganskyi A."/>
            <person name="Culley D."/>
            <person name="Magnuson J.K."/>
            <person name="James T.Y."/>
            <person name="O'Malley M.A."/>
            <person name="Stajich J.E."/>
            <person name="Spatafora J.W."/>
            <person name="Visel A."/>
            <person name="Grigoriev I.V."/>
        </authorList>
    </citation>
    <scope>NUCLEOTIDE SEQUENCE [LARGE SCALE GENOMIC DNA]</scope>
    <source>
        <strain evidence="3 4">12-1054</strain>
    </source>
</reference>
<feature type="binding site" evidence="2">
    <location>
        <position position="60"/>
    </location>
    <ligand>
        <name>substrate</name>
    </ligand>
</feature>
<evidence type="ECO:0000256" key="1">
    <source>
        <dbReference type="ARBA" id="ARBA00022801"/>
    </source>
</evidence>
<name>A0A1Y2FGX3_PROLT</name>
<dbReference type="OMA" id="LISPPFW"/>
<dbReference type="EMBL" id="MCFI01000009">
    <property type="protein sequence ID" value="ORY82654.1"/>
    <property type="molecule type" value="Genomic_DNA"/>
</dbReference>
<dbReference type="AlphaFoldDB" id="A0A1Y2FGX3"/>
<dbReference type="PANTHER" id="PTHR46517:SF1">
    <property type="entry name" value="FRUCTOSE-2,6-BISPHOSPHATASE TIGAR"/>
    <property type="match status" value="1"/>
</dbReference>
<dbReference type="InterPro" id="IPR051695">
    <property type="entry name" value="Phosphoglycerate_Mutase"/>
</dbReference>
<evidence type="ECO:0000313" key="4">
    <source>
        <dbReference type="Proteomes" id="UP000193685"/>
    </source>
</evidence>
<dbReference type="Gene3D" id="3.40.50.1240">
    <property type="entry name" value="Phosphoglycerate mutase-like"/>
    <property type="match status" value="1"/>
</dbReference>
<evidence type="ECO:0000256" key="2">
    <source>
        <dbReference type="PIRSR" id="PIRSR613078-2"/>
    </source>
</evidence>
<dbReference type="Proteomes" id="UP000193685">
    <property type="component" value="Unassembled WGS sequence"/>
</dbReference>
<dbReference type="SMART" id="SM00855">
    <property type="entry name" value="PGAM"/>
    <property type="match status" value="1"/>
</dbReference>
<proteinExistence type="predicted"/>
<organism evidence="3 4">
    <name type="scientific">Protomyces lactucae-debilis</name>
    <dbReference type="NCBI Taxonomy" id="2754530"/>
    <lineage>
        <taxon>Eukaryota</taxon>
        <taxon>Fungi</taxon>
        <taxon>Dikarya</taxon>
        <taxon>Ascomycota</taxon>
        <taxon>Taphrinomycotina</taxon>
        <taxon>Taphrinomycetes</taxon>
        <taxon>Taphrinales</taxon>
        <taxon>Protomycetaceae</taxon>
        <taxon>Protomyces</taxon>
    </lineage>
</organism>
<dbReference type="CDD" id="cd07067">
    <property type="entry name" value="HP_PGM_like"/>
    <property type="match status" value="1"/>
</dbReference>
<dbReference type="OrthoDB" id="354304at2759"/>
<comment type="caution">
    <text evidence="3">The sequence shown here is derived from an EMBL/GenBank/DDBJ whole genome shotgun (WGS) entry which is preliminary data.</text>
</comment>
<gene>
    <name evidence="3" type="ORF">BCR37DRAFT_392854</name>
</gene>
<accession>A0A1Y2FGX3</accession>
<dbReference type="Pfam" id="PF00300">
    <property type="entry name" value="His_Phos_1"/>
    <property type="match status" value="1"/>
</dbReference>
<dbReference type="GeneID" id="63787813"/>
<keyword evidence="4" id="KW-1185">Reference proteome</keyword>
<dbReference type="PANTHER" id="PTHR46517">
    <property type="entry name" value="FRUCTOSE-2,6-BISPHOSPHATASE TIGAR"/>
    <property type="match status" value="1"/>
</dbReference>
<protein>
    <submittedName>
        <fullName evidence="3">Histidine phosphatase superfamily</fullName>
    </submittedName>
</protein>
<dbReference type="SUPFAM" id="SSF53254">
    <property type="entry name" value="Phosphoglycerate mutase-like"/>
    <property type="match status" value="1"/>
</dbReference>
<dbReference type="GO" id="GO:0043456">
    <property type="term" value="P:regulation of pentose-phosphate shunt"/>
    <property type="evidence" value="ECO:0007669"/>
    <property type="project" value="TreeGrafter"/>
</dbReference>
<keyword evidence="1" id="KW-0378">Hydrolase</keyword>
<dbReference type="GO" id="GO:0005829">
    <property type="term" value="C:cytosol"/>
    <property type="evidence" value="ECO:0007669"/>
    <property type="project" value="TreeGrafter"/>
</dbReference>